<feature type="non-terminal residue" evidence="1">
    <location>
        <position position="1"/>
    </location>
</feature>
<name>A0A9P6D4H4_9AGAR</name>
<reference evidence="1" key="1">
    <citation type="submission" date="2020-11" db="EMBL/GenBank/DDBJ databases">
        <authorList>
            <consortium name="DOE Joint Genome Institute"/>
            <person name="Ahrendt S."/>
            <person name="Riley R."/>
            <person name="Andreopoulos W."/>
            <person name="Labutti K."/>
            <person name="Pangilinan J."/>
            <person name="Ruiz-Duenas F.J."/>
            <person name="Barrasa J.M."/>
            <person name="Sanchez-Garcia M."/>
            <person name="Camarero S."/>
            <person name="Miyauchi S."/>
            <person name="Serrano A."/>
            <person name="Linde D."/>
            <person name="Babiker R."/>
            <person name="Drula E."/>
            <person name="Ayuso-Fernandez I."/>
            <person name="Pacheco R."/>
            <person name="Padilla G."/>
            <person name="Ferreira P."/>
            <person name="Barriuso J."/>
            <person name="Kellner H."/>
            <person name="Castanera R."/>
            <person name="Alfaro M."/>
            <person name="Ramirez L."/>
            <person name="Pisabarro A.G."/>
            <person name="Kuo A."/>
            <person name="Tritt A."/>
            <person name="Lipzen A."/>
            <person name="He G."/>
            <person name="Yan M."/>
            <person name="Ng V."/>
            <person name="Cullen D."/>
            <person name="Martin F."/>
            <person name="Rosso M.-N."/>
            <person name="Henrissat B."/>
            <person name="Hibbett D."/>
            <person name="Martinez A.T."/>
            <person name="Grigoriev I.V."/>
        </authorList>
    </citation>
    <scope>NUCLEOTIDE SEQUENCE</scope>
    <source>
        <strain evidence="1">CIRM-BRFM 674</strain>
    </source>
</reference>
<evidence type="ECO:0000313" key="1">
    <source>
        <dbReference type="EMBL" id="KAF9483504.1"/>
    </source>
</evidence>
<accession>A0A9P6D4H4</accession>
<dbReference type="AlphaFoldDB" id="A0A9P6D4H4"/>
<dbReference type="Proteomes" id="UP000807469">
    <property type="component" value="Unassembled WGS sequence"/>
</dbReference>
<comment type="caution">
    <text evidence="1">The sequence shown here is derived from an EMBL/GenBank/DDBJ whole genome shotgun (WGS) entry which is preliminary data.</text>
</comment>
<evidence type="ECO:0000313" key="2">
    <source>
        <dbReference type="Proteomes" id="UP000807469"/>
    </source>
</evidence>
<dbReference type="OrthoDB" id="2153847at2759"/>
<gene>
    <name evidence="1" type="ORF">BDN70DRAFT_799656</name>
</gene>
<proteinExistence type="predicted"/>
<organism evidence="1 2">
    <name type="scientific">Pholiota conissans</name>
    <dbReference type="NCBI Taxonomy" id="109636"/>
    <lineage>
        <taxon>Eukaryota</taxon>
        <taxon>Fungi</taxon>
        <taxon>Dikarya</taxon>
        <taxon>Basidiomycota</taxon>
        <taxon>Agaricomycotina</taxon>
        <taxon>Agaricomycetes</taxon>
        <taxon>Agaricomycetidae</taxon>
        <taxon>Agaricales</taxon>
        <taxon>Agaricineae</taxon>
        <taxon>Strophariaceae</taxon>
        <taxon>Pholiota</taxon>
    </lineage>
</organism>
<protein>
    <submittedName>
        <fullName evidence="1">Uncharacterized protein</fullName>
    </submittedName>
</protein>
<keyword evidence="2" id="KW-1185">Reference proteome</keyword>
<sequence length="92" mass="9013">VSTAASDVASGNLQTFAGALGGATAPAVTVGGRGFQVDGSDSFLNSAAALGRSCDIQHNKCADVANSAAGRSSGLTVSQCDQQNTQCHAAIQ</sequence>
<dbReference type="EMBL" id="MU155153">
    <property type="protein sequence ID" value="KAF9483504.1"/>
    <property type="molecule type" value="Genomic_DNA"/>
</dbReference>